<feature type="domain" description="Serine aminopeptidase S33" evidence="1">
    <location>
        <begin position="47"/>
        <end position="138"/>
    </location>
</feature>
<dbReference type="InterPro" id="IPR022742">
    <property type="entry name" value="Hydrolase_4"/>
</dbReference>
<protein>
    <submittedName>
        <fullName evidence="2">Osmotically inducible protein C</fullName>
    </submittedName>
</protein>
<evidence type="ECO:0000313" key="2">
    <source>
        <dbReference type="EMBL" id="GGD89709.1"/>
    </source>
</evidence>
<dbReference type="Pfam" id="PF02566">
    <property type="entry name" value="OsmC"/>
    <property type="match status" value="1"/>
</dbReference>
<dbReference type="PANTHER" id="PTHR39624:SF2">
    <property type="entry name" value="OSMC-LIKE PROTEIN"/>
    <property type="match status" value="1"/>
</dbReference>
<dbReference type="InterPro" id="IPR029058">
    <property type="entry name" value="AB_hydrolase_fold"/>
</dbReference>
<evidence type="ECO:0000313" key="3">
    <source>
        <dbReference type="Proteomes" id="UP000652231"/>
    </source>
</evidence>
<dbReference type="Pfam" id="PF12146">
    <property type="entry name" value="Hydrolase_4"/>
    <property type="match status" value="1"/>
</dbReference>
<dbReference type="SUPFAM" id="SSF53474">
    <property type="entry name" value="alpha/beta-Hydrolases"/>
    <property type="match status" value="1"/>
</dbReference>
<dbReference type="EMBL" id="BMGK01000004">
    <property type="protein sequence ID" value="GGD89709.1"/>
    <property type="molecule type" value="Genomic_DNA"/>
</dbReference>
<organism evidence="2 3">
    <name type="scientific">Planktosalinus lacus</name>
    <dbReference type="NCBI Taxonomy" id="1526573"/>
    <lineage>
        <taxon>Bacteria</taxon>
        <taxon>Pseudomonadati</taxon>
        <taxon>Bacteroidota</taxon>
        <taxon>Flavobacteriia</taxon>
        <taxon>Flavobacteriales</taxon>
        <taxon>Flavobacteriaceae</taxon>
        <taxon>Planktosalinus</taxon>
    </lineage>
</organism>
<dbReference type="Gene3D" id="3.30.300.20">
    <property type="match status" value="1"/>
</dbReference>
<keyword evidence="3" id="KW-1185">Reference proteome</keyword>
<sequence length="399" mass="43985">MKTHIAIPNSNGETLHATLEIPADKKVNQYAVFAHCFTCSSQLSIVRTISNELTQHGFGVLRFDFTGLGKSDGEFADTNFSHNLQDLITVNTFLKNNYQAPTLLIGHSLGGAAALMAAGNLSNIKALVTIAAPADVAHVTQLLGERKKEIQQKGVASLSIGGRPFKIKKHFLDDLEKHDAKEIIPKLRIPLLILHSPQDKIVGIENAAKIYQLAHHPKSFISLDGADHLLSKKEDSLYAARSIATWADRYLNVFKERALLKPHQSQVVAHLDLENGFTTHISNGRNTLVADEPLNVGGDDAGFAPFELLQAALGACTNMTLKLYAERKKWPLEEVYTHMSFVRDTLDNEKIETITKMISLEGNLNEKQKQRLLEIAAKCPVNKTLMTGVNIETLVDTSQ</sequence>
<dbReference type="AlphaFoldDB" id="A0A8J2V8W0"/>
<reference evidence="2" key="1">
    <citation type="journal article" date="2014" name="Int. J. Syst. Evol. Microbiol.">
        <title>Complete genome sequence of Corynebacterium casei LMG S-19264T (=DSM 44701T), isolated from a smear-ripened cheese.</title>
        <authorList>
            <consortium name="US DOE Joint Genome Institute (JGI-PGF)"/>
            <person name="Walter F."/>
            <person name="Albersmeier A."/>
            <person name="Kalinowski J."/>
            <person name="Ruckert C."/>
        </authorList>
    </citation>
    <scope>NUCLEOTIDE SEQUENCE</scope>
    <source>
        <strain evidence="2">CGMCC 1.12924</strain>
    </source>
</reference>
<evidence type="ECO:0000259" key="1">
    <source>
        <dbReference type="Pfam" id="PF12146"/>
    </source>
</evidence>
<dbReference type="Gene3D" id="3.40.50.1820">
    <property type="entry name" value="alpha/beta hydrolase"/>
    <property type="match status" value="1"/>
</dbReference>
<name>A0A8J2V8W0_9FLAO</name>
<dbReference type="InterPro" id="IPR015946">
    <property type="entry name" value="KH_dom-like_a/b"/>
</dbReference>
<dbReference type="PANTHER" id="PTHR39624">
    <property type="entry name" value="PROTEIN INVOLVED IN RIMO-MEDIATED BETA-METHYLTHIOLATION OF RIBOSOMAL PROTEIN S12 YCAO"/>
    <property type="match status" value="1"/>
</dbReference>
<dbReference type="InterPro" id="IPR036102">
    <property type="entry name" value="OsmC/Ohrsf"/>
</dbReference>
<gene>
    <name evidence="2" type="ORF">GCM10011312_12020</name>
</gene>
<dbReference type="RefSeq" id="WP_188440548.1">
    <property type="nucleotide sequence ID" value="NZ_BMGK01000004.1"/>
</dbReference>
<dbReference type="Proteomes" id="UP000652231">
    <property type="component" value="Unassembled WGS sequence"/>
</dbReference>
<reference evidence="2" key="2">
    <citation type="submission" date="2020-09" db="EMBL/GenBank/DDBJ databases">
        <authorList>
            <person name="Sun Q."/>
            <person name="Zhou Y."/>
        </authorList>
    </citation>
    <scope>NUCLEOTIDE SEQUENCE</scope>
    <source>
        <strain evidence="2">CGMCC 1.12924</strain>
    </source>
</reference>
<proteinExistence type="predicted"/>
<dbReference type="InterPro" id="IPR003718">
    <property type="entry name" value="OsmC/Ohr_fam"/>
</dbReference>
<dbReference type="SUPFAM" id="SSF82784">
    <property type="entry name" value="OsmC-like"/>
    <property type="match status" value="1"/>
</dbReference>
<accession>A0A8J2V8W0</accession>
<comment type="caution">
    <text evidence="2">The sequence shown here is derived from an EMBL/GenBank/DDBJ whole genome shotgun (WGS) entry which is preliminary data.</text>
</comment>